<protein>
    <submittedName>
        <fullName evidence="1">Uncharacterized protein</fullName>
    </submittedName>
</protein>
<accession>A0AAJ2VCX8</accession>
<dbReference type="RefSeq" id="WP_319076904.1">
    <property type="nucleotide sequence ID" value="NZ_JAWWMZ010000021.1"/>
</dbReference>
<dbReference type="EMBL" id="JAWWMZ010000021">
    <property type="protein sequence ID" value="MDX4957826.1"/>
    <property type="molecule type" value="Genomic_DNA"/>
</dbReference>
<dbReference type="AlphaFoldDB" id="A0AAJ2VCX8"/>
<evidence type="ECO:0000313" key="1">
    <source>
        <dbReference type="EMBL" id="MDX4957826.1"/>
    </source>
</evidence>
<sequence length="372" mass="42971">MPLTVYSKFSEKESDVEQVLRRLSAQFGEQVTSIDKVPDHWREFMRQDLQCPSCFVTGAEVVREAVSSKTKKPLRQAFFRFSNPRHREYCDFDNSDYSNSEPENLISFNDSKTKVTRAIRELVCTGIELGIFSQRSIRDMREWFFKKKIQSMFVVALDARFPYWINELYYEAYKAKQGLPEGVSLTAEIAALHGFSLRAEVARQQILRHPSYQEFMHELDKRRFNFFGVIEQLASICRRYQGRSAFDPSSLEAEYKKTCELSEFVANNYSPLKDSKIKGNFVSSALAFSALLLFVRDWEVELALKDFSIIAARAGSSDTDLGNVMGLNPFHNYAAWKALKQVQEFKIIVPDYTDLKAERKTIDAEIRAMFGL</sequence>
<dbReference type="Proteomes" id="UP001287445">
    <property type="component" value="Unassembled WGS sequence"/>
</dbReference>
<organism evidence="1 2">
    <name type="scientific">Delftia acidovorans</name>
    <name type="common">Pseudomonas acidovorans</name>
    <name type="synonym">Comamonas acidovorans</name>
    <dbReference type="NCBI Taxonomy" id="80866"/>
    <lineage>
        <taxon>Bacteria</taxon>
        <taxon>Pseudomonadati</taxon>
        <taxon>Pseudomonadota</taxon>
        <taxon>Betaproteobacteria</taxon>
        <taxon>Burkholderiales</taxon>
        <taxon>Comamonadaceae</taxon>
        <taxon>Delftia</taxon>
    </lineage>
</organism>
<evidence type="ECO:0000313" key="2">
    <source>
        <dbReference type="Proteomes" id="UP001287445"/>
    </source>
</evidence>
<name>A0AAJ2VCX8_DELAC</name>
<gene>
    <name evidence="1" type="ORF">SGN30_30780</name>
</gene>
<comment type="caution">
    <text evidence="1">The sequence shown here is derived from an EMBL/GenBank/DDBJ whole genome shotgun (WGS) entry which is preliminary data.</text>
</comment>
<reference evidence="1" key="1">
    <citation type="submission" date="2023-11" db="EMBL/GenBank/DDBJ databases">
        <title>Identification and selenium tolerance of Delftia acidovorans R3-25.</title>
        <authorList>
            <person name="Zhang S."/>
            <person name="Liu Y."/>
            <person name="Guo Y."/>
        </authorList>
    </citation>
    <scope>NUCLEOTIDE SEQUENCE</scope>
    <source>
        <strain evidence="1">R3-25</strain>
    </source>
</reference>
<proteinExistence type="predicted"/>